<keyword evidence="3 6" id="KW-0731">Sigma factor</keyword>
<sequence>MSPPPEPQDDSVWVARCKAGDPDAFEPLVLRHAGRVRRLVWGLLGERREEAEDVVQEVFLKAYLALPRFREEARFSTWLYRIAVNHVRDMARRAPPAHVEFDETRLEAPGPRGEEEDAGADAPRPGRSEELRRLLGELSEPQRRILVMRELEGLSYDEIGGILRIPPGTVRSRLNRARAGLLRAAARRKEGEA</sequence>
<dbReference type="PANTHER" id="PTHR43133:SF51">
    <property type="entry name" value="RNA POLYMERASE SIGMA FACTOR"/>
    <property type="match status" value="1"/>
</dbReference>
<organism evidence="10 11">
    <name type="scientific">Tectimicrobiota bacterium</name>
    <dbReference type="NCBI Taxonomy" id="2528274"/>
    <lineage>
        <taxon>Bacteria</taxon>
        <taxon>Pseudomonadati</taxon>
        <taxon>Nitrospinota/Tectimicrobiota group</taxon>
        <taxon>Candidatus Tectimicrobiota</taxon>
    </lineage>
</organism>
<evidence type="ECO:0000256" key="4">
    <source>
        <dbReference type="ARBA" id="ARBA00023125"/>
    </source>
</evidence>
<dbReference type="SUPFAM" id="SSF88946">
    <property type="entry name" value="Sigma2 domain of RNA polymerase sigma factors"/>
    <property type="match status" value="1"/>
</dbReference>
<comment type="caution">
    <text evidence="10">The sequence shown here is derived from an EMBL/GenBank/DDBJ whole genome shotgun (WGS) entry which is preliminary data.</text>
</comment>
<reference evidence="10" key="1">
    <citation type="submission" date="2020-07" db="EMBL/GenBank/DDBJ databases">
        <title>Huge and variable diversity of episymbiotic CPR bacteria and DPANN archaea in groundwater ecosystems.</title>
        <authorList>
            <person name="He C.Y."/>
            <person name="Keren R."/>
            <person name="Whittaker M."/>
            <person name="Farag I.F."/>
            <person name="Doudna J."/>
            <person name="Cate J.H.D."/>
            <person name="Banfield J.F."/>
        </authorList>
    </citation>
    <scope>NUCLEOTIDE SEQUENCE</scope>
    <source>
        <strain evidence="10">NC_groundwater_763_Ag_S-0.2um_68_21</strain>
    </source>
</reference>
<dbReference type="GO" id="GO:0003677">
    <property type="term" value="F:DNA binding"/>
    <property type="evidence" value="ECO:0007669"/>
    <property type="project" value="UniProtKB-KW"/>
</dbReference>
<evidence type="ECO:0000256" key="3">
    <source>
        <dbReference type="ARBA" id="ARBA00023082"/>
    </source>
</evidence>
<dbReference type="PROSITE" id="PS01063">
    <property type="entry name" value="SIGMA70_ECF"/>
    <property type="match status" value="1"/>
</dbReference>
<evidence type="ECO:0000256" key="6">
    <source>
        <dbReference type="RuleBase" id="RU000716"/>
    </source>
</evidence>
<dbReference type="InterPro" id="IPR014284">
    <property type="entry name" value="RNA_pol_sigma-70_dom"/>
</dbReference>
<dbReference type="InterPro" id="IPR000838">
    <property type="entry name" value="RNA_pol_sigma70_ECF_CS"/>
</dbReference>
<name>A0A932I291_UNCTE</name>
<dbReference type="NCBIfam" id="TIGR02937">
    <property type="entry name" value="sigma70-ECF"/>
    <property type="match status" value="1"/>
</dbReference>
<accession>A0A932I291</accession>
<keyword evidence="5 6" id="KW-0804">Transcription</keyword>
<feature type="domain" description="RNA polymerase sigma-70 region 2" evidence="8">
    <location>
        <begin position="28"/>
        <end position="94"/>
    </location>
</feature>
<dbReference type="Proteomes" id="UP000782312">
    <property type="component" value="Unassembled WGS sequence"/>
</dbReference>
<evidence type="ECO:0000313" key="10">
    <source>
        <dbReference type="EMBL" id="MBI3128585.1"/>
    </source>
</evidence>
<evidence type="ECO:0000256" key="5">
    <source>
        <dbReference type="ARBA" id="ARBA00023163"/>
    </source>
</evidence>
<proteinExistence type="inferred from homology"/>
<dbReference type="CDD" id="cd06171">
    <property type="entry name" value="Sigma70_r4"/>
    <property type="match status" value="1"/>
</dbReference>
<dbReference type="GO" id="GO:0006352">
    <property type="term" value="P:DNA-templated transcription initiation"/>
    <property type="evidence" value="ECO:0007669"/>
    <property type="project" value="InterPro"/>
</dbReference>
<dbReference type="Pfam" id="PF08281">
    <property type="entry name" value="Sigma70_r4_2"/>
    <property type="match status" value="1"/>
</dbReference>
<evidence type="ECO:0000259" key="8">
    <source>
        <dbReference type="Pfam" id="PF04542"/>
    </source>
</evidence>
<dbReference type="InterPro" id="IPR007627">
    <property type="entry name" value="RNA_pol_sigma70_r2"/>
</dbReference>
<evidence type="ECO:0000313" key="11">
    <source>
        <dbReference type="Proteomes" id="UP000782312"/>
    </source>
</evidence>
<dbReference type="Gene3D" id="1.10.1740.10">
    <property type="match status" value="1"/>
</dbReference>
<dbReference type="EMBL" id="JACPUR010000033">
    <property type="protein sequence ID" value="MBI3128585.1"/>
    <property type="molecule type" value="Genomic_DNA"/>
</dbReference>
<evidence type="ECO:0000259" key="9">
    <source>
        <dbReference type="Pfam" id="PF08281"/>
    </source>
</evidence>
<feature type="region of interest" description="Disordered" evidence="7">
    <location>
        <begin position="98"/>
        <end position="127"/>
    </location>
</feature>
<dbReference type="Gene3D" id="1.10.10.10">
    <property type="entry name" value="Winged helix-like DNA-binding domain superfamily/Winged helix DNA-binding domain"/>
    <property type="match status" value="1"/>
</dbReference>
<dbReference type="InterPro" id="IPR013325">
    <property type="entry name" value="RNA_pol_sigma_r2"/>
</dbReference>
<evidence type="ECO:0000256" key="1">
    <source>
        <dbReference type="ARBA" id="ARBA00010641"/>
    </source>
</evidence>
<dbReference type="AlphaFoldDB" id="A0A932I291"/>
<keyword evidence="2 6" id="KW-0805">Transcription regulation</keyword>
<keyword evidence="4 6" id="KW-0238">DNA-binding</keyword>
<dbReference type="Pfam" id="PF04542">
    <property type="entry name" value="Sigma70_r2"/>
    <property type="match status" value="1"/>
</dbReference>
<dbReference type="InterPro" id="IPR013249">
    <property type="entry name" value="RNA_pol_sigma70_r4_t2"/>
</dbReference>
<protein>
    <recommendedName>
        <fullName evidence="6">RNA polymerase sigma factor</fullName>
    </recommendedName>
</protein>
<dbReference type="InterPro" id="IPR013324">
    <property type="entry name" value="RNA_pol_sigma_r3/r4-like"/>
</dbReference>
<gene>
    <name evidence="10" type="ORF">HYZ11_13355</name>
</gene>
<dbReference type="SUPFAM" id="SSF88659">
    <property type="entry name" value="Sigma3 and sigma4 domains of RNA polymerase sigma factors"/>
    <property type="match status" value="1"/>
</dbReference>
<dbReference type="InterPro" id="IPR039425">
    <property type="entry name" value="RNA_pol_sigma-70-like"/>
</dbReference>
<evidence type="ECO:0000256" key="2">
    <source>
        <dbReference type="ARBA" id="ARBA00023015"/>
    </source>
</evidence>
<evidence type="ECO:0000256" key="7">
    <source>
        <dbReference type="SAM" id="MobiDB-lite"/>
    </source>
</evidence>
<dbReference type="PANTHER" id="PTHR43133">
    <property type="entry name" value="RNA POLYMERASE ECF-TYPE SIGMA FACTO"/>
    <property type="match status" value="1"/>
</dbReference>
<feature type="domain" description="RNA polymerase sigma factor 70 region 4 type 2" evidence="9">
    <location>
        <begin position="129"/>
        <end position="179"/>
    </location>
</feature>
<dbReference type="GO" id="GO:0016987">
    <property type="term" value="F:sigma factor activity"/>
    <property type="evidence" value="ECO:0007669"/>
    <property type="project" value="UniProtKB-KW"/>
</dbReference>
<dbReference type="InterPro" id="IPR036388">
    <property type="entry name" value="WH-like_DNA-bd_sf"/>
</dbReference>
<comment type="similarity">
    <text evidence="1 6">Belongs to the sigma-70 factor family. ECF subfamily.</text>
</comment>